<proteinExistence type="predicted"/>
<sequence length="148" mass="17068">MRNAEQIINDLLVDSFNKITAIEKDALKKGPLNDLTINELHAIEAIGTEAKTMTEIAKKLNVTVGTLTTMINHLVKKEYVQRTSTEEDRRIVKIILTKKGRFAYRLHDRFHHVMIKNMLQAIDESQYEVLIQALSALDRFVKETYDNI</sequence>
<evidence type="ECO:0000256" key="1">
    <source>
        <dbReference type="ARBA" id="ARBA00023015"/>
    </source>
</evidence>
<dbReference type="Gene3D" id="1.10.10.10">
    <property type="entry name" value="Winged helix-like DNA-binding domain superfamily/Winged helix DNA-binding domain"/>
    <property type="match status" value="1"/>
</dbReference>
<dbReference type="GO" id="GO:0003677">
    <property type="term" value="F:DNA binding"/>
    <property type="evidence" value="ECO:0007669"/>
    <property type="project" value="UniProtKB-KW"/>
</dbReference>
<evidence type="ECO:0000259" key="4">
    <source>
        <dbReference type="PROSITE" id="PS50995"/>
    </source>
</evidence>
<accession>A0A9E2KCJ4</accession>
<dbReference type="EMBL" id="JAHLFQ010000135">
    <property type="protein sequence ID" value="MBU3804315.1"/>
    <property type="molecule type" value="Genomic_DNA"/>
</dbReference>
<dbReference type="AlphaFoldDB" id="A0A9E2KCJ4"/>
<dbReference type="SMART" id="SM00347">
    <property type="entry name" value="HTH_MARR"/>
    <property type="match status" value="1"/>
</dbReference>
<protein>
    <submittedName>
        <fullName evidence="5">MarR family transcriptional regulator</fullName>
    </submittedName>
</protein>
<dbReference type="SUPFAM" id="SSF46785">
    <property type="entry name" value="Winged helix' DNA-binding domain"/>
    <property type="match status" value="1"/>
</dbReference>
<dbReference type="PROSITE" id="PS50995">
    <property type="entry name" value="HTH_MARR_2"/>
    <property type="match status" value="1"/>
</dbReference>
<keyword evidence="1" id="KW-0805">Transcription regulation</keyword>
<evidence type="ECO:0000256" key="3">
    <source>
        <dbReference type="ARBA" id="ARBA00023163"/>
    </source>
</evidence>
<dbReference type="InterPro" id="IPR036390">
    <property type="entry name" value="WH_DNA-bd_sf"/>
</dbReference>
<keyword evidence="2" id="KW-0238">DNA-binding</keyword>
<keyword evidence="3" id="KW-0804">Transcription</keyword>
<evidence type="ECO:0000256" key="2">
    <source>
        <dbReference type="ARBA" id="ARBA00023125"/>
    </source>
</evidence>
<evidence type="ECO:0000313" key="6">
    <source>
        <dbReference type="Proteomes" id="UP000824229"/>
    </source>
</evidence>
<dbReference type="InterPro" id="IPR036388">
    <property type="entry name" value="WH-like_DNA-bd_sf"/>
</dbReference>
<dbReference type="Pfam" id="PF01047">
    <property type="entry name" value="MarR"/>
    <property type="match status" value="1"/>
</dbReference>
<dbReference type="InterPro" id="IPR000835">
    <property type="entry name" value="HTH_MarR-typ"/>
</dbReference>
<dbReference type="Proteomes" id="UP000824229">
    <property type="component" value="Unassembled WGS sequence"/>
</dbReference>
<dbReference type="PRINTS" id="PR00598">
    <property type="entry name" value="HTHMARR"/>
</dbReference>
<reference evidence="5" key="1">
    <citation type="journal article" date="2021" name="PeerJ">
        <title>Extensive microbial diversity within the chicken gut microbiome revealed by metagenomics and culture.</title>
        <authorList>
            <person name="Gilroy R."/>
            <person name="Ravi A."/>
            <person name="Getino M."/>
            <person name="Pursley I."/>
            <person name="Horton D.L."/>
            <person name="Alikhan N.F."/>
            <person name="Baker D."/>
            <person name="Gharbi K."/>
            <person name="Hall N."/>
            <person name="Watson M."/>
            <person name="Adriaenssens E.M."/>
            <person name="Foster-Nyarko E."/>
            <person name="Jarju S."/>
            <person name="Secka A."/>
            <person name="Antonio M."/>
            <person name="Oren A."/>
            <person name="Chaudhuri R.R."/>
            <person name="La Ragione R."/>
            <person name="Hildebrand F."/>
            <person name="Pallen M.J."/>
        </authorList>
    </citation>
    <scope>NUCLEOTIDE SEQUENCE</scope>
    <source>
        <strain evidence="5">B5-657</strain>
    </source>
</reference>
<dbReference type="PANTHER" id="PTHR42756:SF1">
    <property type="entry name" value="TRANSCRIPTIONAL REPRESSOR OF EMRAB OPERON"/>
    <property type="match status" value="1"/>
</dbReference>
<comment type="caution">
    <text evidence="5">The sequence shown here is derived from an EMBL/GenBank/DDBJ whole genome shotgun (WGS) entry which is preliminary data.</text>
</comment>
<name>A0A9E2KCJ4_9FIRM</name>
<dbReference type="GO" id="GO:0003700">
    <property type="term" value="F:DNA-binding transcription factor activity"/>
    <property type="evidence" value="ECO:0007669"/>
    <property type="project" value="InterPro"/>
</dbReference>
<dbReference type="PANTHER" id="PTHR42756">
    <property type="entry name" value="TRANSCRIPTIONAL REGULATOR, MARR"/>
    <property type="match status" value="1"/>
</dbReference>
<evidence type="ECO:0000313" key="5">
    <source>
        <dbReference type="EMBL" id="MBU3804315.1"/>
    </source>
</evidence>
<feature type="domain" description="HTH marR-type" evidence="4">
    <location>
        <begin position="1"/>
        <end position="139"/>
    </location>
</feature>
<organism evidence="5 6">
    <name type="scientific">Candidatus Cellulosilyticum pullistercoris</name>
    <dbReference type="NCBI Taxonomy" id="2838521"/>
    <lineage>
        <taxon>Bacteria</taxon>
        <taxon>Bacillati</taxon>
        <taxon>Bacillota</taxon>
        <taxon>Clostridia</taxon>
        <taxon>Lachnospirales</taxon>
        <taxon>Cellulosilyticaceae</taxon>
        <taxon>Cellulosilyticum</taxon>
    </lineage>
</organism>
<reference evidence="5" key="2">
    <citation type="submission" date="2021-04" db="EMBL/GenBank/DDBJ databases">
        <authorList>
            <person name="Gilroy R."/>
        </authorList>
    </citation>
    <scope>NUCLEOTIDE SEQUENCE</scope>
    <source>
        <strain evidence="5">B5-657</strain>
    </source>
</reference>
<gene>
    <name evidence="5" type="ORF">H9872_06135</name>
</gene>